<dbReference type="Pfam" id="PF00668">
    <property type="entry name" value="Condensation"/>
    <property type="match status" value="1"/>
</dbReference>
<protein>
    <submittedName>
        <fullName evidence="2">Condensation domain-containing protein</fullName>
    </submittedName>
</protein>
<dbReference type="InterPro" id="IPR023213">
    <property type="entry name" value="CAT-like_dom_sf"/>
</dbReference>
<sequence length="424" mass="48336">MNRKLILGERIMYVDAAATVNCIFTARIRGVLTLEGLIYALGKIQQKHPLLGVVIREDEHGRPYFVSDIKIPPIPVQIVERQDDDHWQAVSATEWHRTFDVRKGPLARVIWLRSDEVSELLLVLPHCICDGTSILTLMRELLQVLDKPETVLIPYPSFESIHNFIPDALSSNWKLKLKLWLLSKVAGLVLALKTKGPQPVQGKHYMIRWKLDKTATTDLITICKIENTSLHAAFSLAFMEAHRHVMGAASHGKVICPVDIRRFIPEIKQDQLFAFAPIAELSMSNITTDFWTKARQLKTDLTKAIEKMDVRKLLLTSEYFHTAATRMVDFLKKTDGTHDVTLSNMGKLDIPDQYETFELETLYSPSAAFPWRNANTLVISTFRGQTDFSFISCESFLEETKARAIVRKMQELLPINPVHEPVHQ</sequence>
<dbReference type="Gene3D" id="3.30.559.30">
    <property type="entry name" value="Nonribosomal peptide synthetase, condensation domain"/>
    <property type="match status" value="1"/>
</dbReference>
<dbReference type="InterPro" id="IPR001242">
    <property type="entry name" value="Condensation_dom"/>
</dbReference>
<proteinExistence type="predicted"/>
<evidence type="ECO:0000313" key="2">
    <source>
        <dbReference type="EMBL" id="SDG81416.1"/>
    </source>
</evidence>
<evidence type="ECO:0000259" key="1">
    <source>
        <dbReference type="Pfam" id="PF00668"/>
    </source>
</evidence>
<dbReference type="PANTHER" id="PTHR28037">
    <property type="entry name" value="ALCOHOL O-ACETYLTRANSFERASE 1-RELATED"/>
    <property type="match status" value="1"/>
</dbReference>
<accession>A0A1G7XB43</accession>
<dbReference type="InterPro" id="IPR052058">
    <property type="entry name" value="Alcohol_O-acetyltransferase"/>
</dbReference>
<dbReference type="Proteomes" id="UP000199045">
    <property type="component" value="Unassembled WGS sequence"/>
</dbReference>
<dbReference type="OrthoDB" id="5562587at2"/>
<dbReference type="GO" id="GO:0003824">
    <property type="term" value="F:catalytic activity"/>
    <property type="evidence" value="ECO:0007669"/>
    <property type="project" value="InterPro"/>
</dbReference>
<dbReference type="PANTHER" id="PTHR28037:SF1">
    <property type="entry name" value="ALCOHOL O-ACETYLTRANSFERASE 1-RELATED"/>
    <property type="match status" value="1"/>
</dbReference>
<dbReference type="EMBL" id="FNBN01000006">
    <property type="protein sequence ID" value="SDG81416.1"/>
    <property type="molecule type" value="Genomic_DNA"/>
</dbReference>
<organism evidence="2 3">
    <name type="scientific">Chitinophaga filiformis</name>
    <name type="common">Myxococcus filiformis</name>
    <name type="synonym">Flexibacter filiformis</name>
    <dbReference type="NCBI Taxonomy" id="104663"/>
    <lineage>
        <taxon>Bacteria</taxon>
        <taxon>Pseudomonadati</taxon>
        <taxon>Bacteroidota</taxon>
        <taxon>Chitinophagia</taxon>
        <taxon>Chitinophagales</taxon>
        <taxon>Chitinophagaceae</taxon>
        <taxon>Chitinophaga</taxon>
    </lineage>
</organism>
<dbReference type="SUPFAM" id="SSF52777">
    <property type="entry name" value="CoA-dependent acyltransferases"/>
    <property type="match status" value="2"/>
</dbReference>
<reference evidence="2 3" key="1">
    <citation type="submission" date="2016-10" db="EMBL/GenBank/DDBJ databases">
        <authorList>
            <person name="de Groot N.N."/>
        </authorList>
    </citation>
    <scope>NUCLEOTIDE SEQUENCE [LARGE SCALE GENOMIC DNA]</scope>
    <source>
        <strain evidence="2 3">DSM 527</strain>
    </source>
</reference>
<dbReference type="STRING" id="104663.SAMN04488121_106379"/>
<gene>
    <name evidence="2" type="ORF">SAMN04488121_106379</name>
</gene>
<feature type="domain" description="Condensation" evidence="1">
    <location>
        <begin position="25"/>
        <end position="237"/>
    </location>
</feature>
<evidence type="ECO:0000313" key="3">
    <source>
        <dbReference type="Proteomes" id="UP000199045"/>
    </source>
</evidence>
<dbReference type="AlphaFoldDB" id="A0A1G7XB43"/>
<name>A0A1G7XB43_CHIFI</name>
<dbReference type="RefSeq" id="WP_089835417.1">
    <property type="nucleotide sequence ID" value="NZ_FNBN01000006.1"/>
</dbReference>
<dbReference type="Gene3D" id="3.30.559.10">
    <property type="entry name" value="Chloramphenicol acetyltransferase-like domain"/>
    <property type="match status" value="1"/>
</dbReference>